<dbReference type="EnsemblMetazoa" id="CapteT184620">
    <property type="protein sequence ID" value="CapteP184620"/>
    <property type="gene ID" value="CapteG184620"/>
</dbReference>
<dbReference type="AlphaFoldDB" id="R7UL11"/>
<gene>
    <name evidence="5" type="ORF">CAPTEDRAFT_184620</name>
</gene>
<evidence type="ECO:0000256" key="1">
    <source>
        <dbReference type="PIRSR" id="PIRSR601310-1"/>
    </source>
</evidence>
<reference evidence="6" key="3">
    <citation type="submission" date="2015-06" db="UniProtKB">
        <authorList>
            <consortium name="EnsemblMetazoa"/>
        </authorList>
    </citation>
    <scope>IDENTIFICATION</scope>
</reference>
<proteinExistence type="predicted"/>
<dbReference type="InterPro" id="IPR036265">
    <property type="entry name" value="HIT-like_sf"/>
</dbReference>
<evidence type="ECO:0000256" key="3">
    <source>
        <dbReference type="PROSITE-ProRule" id="PRU00464"/>
    </source>
</evidence>
<dbReference type="OrthoDB" id="672793at2759"/>
<dbReference type="EMBL" id="AMQN01007273">
    <property type="status" value="NOT_ANNOTATED_CDS"/>
    <property type="molecule type" value="Genomic_DNA"/>
</dbReference>
<keyword evidence="7" id="KW-1185">Reference proteome</keyword>
<dbReference type="CDD" id="cd01276">
    <property type="entry name" value="PKCI_related"/>
    <property type="match status" value="1"/>
</dbReference>
<dbReference type="STRING" id="283909.R7UL11"/>
<organism evidence="5">
    <name type="scientific">Capitella teleta</name>
    <name type="common">Polychaete worm</name>
    <dbReference type="NCBI Taxonomy" id="283909"/>
    <lineage>
        <taxon>Eukaryota</taxon>
        <taxon>Metazoa</taxon>
        <taxon>Spiralia</taxon>
        <taxon>Lophotrochozoa</taxon>
        <taxon>Annelida</taxon>
        <taxon>Polychaeta</taxon>
        <taxon>Sedentaria</taxon>
        <taxon>Scolecida</taxon>
        <taxon>Capitellidae</taxon>
        <taxon>Capitella</taxon>
    </lineage>
</organism>
<dbReference type="PANTHER" id="PTHR23089">
    <property type="entry name" value="HISTIDINE TRIAD HIT PROTEIN"/>
    <property type="match status" value="1"/>
</dbReference>
<dbReference type="PROSITE" id="PS00892">
    <property type="entry name" value="HIT_1"/>
    <property type="match status" value="1"/>
</dbReference>
<dbReference type="InterPro" id="IPR001310">
    <property type="entry name" value="Histidine_triad_HIT"/>
</dbReference>
<dbReference type="PRINTS" id="PR00332">
    <property type="entry name" value="HISTRIAD"/>
</dbReference>
<dbReference type="Pfam" id="PF01230">
    <property type="entry name" value="HIT"/>
    <property type="match status" value="1"/>
</dbReference>
<evidence type="ECO:0000313" key="6">
    <source>
        <dbReference type="EnsemblMetazoa" id="CapteP184620"/>
    </source>
</evidence>
<dbReference type="InterPro" id="IPR019808">
    <property type="entry name" value="Histidine_triad_CS"/>
</dbReference>
<dbReference type="Gene3D" id="3.30.428.10">
    <property type="entry name" value="HIT-like"/>
    <property type="match status" value="1"/>
</dbReference>
<feature type="domain" description="HIT" evidence="4">
    <location>
        <begin position="65"/>
        <end position="173"/>
    </location>
</feature>
<dbReference type="GO" id="GO:0003824">
    <property type="term" value="F:catalytic activity"/>
    <property type="evidence" value="ECO:0007669"/>
    <property type="project" value="InterPro"/>
</dbReference>
<dbReference type="Proteomes" id="UP000014760">
    <property type="component" value="Unassembled WGS sequence"/>
</dbReference>
<dbReference type="EMBL" id="KB300307">
    <property type="protein sequence ID" value="ELU06925.1"/>
    <property type="molecule type" value="Genomic_DNA"/>
</dbReference>
<accession>R7UL11</accession>
<dbReference type="SUPFAM" id="SSF54197">
    <property type="entry name" value="HIT-like"/>
    <property type="match status" value="1"/>
</dbReference>
<dbReference type="OMA" id="YRVVMNC"/>
<reference evidence="5 7" key="2">
    <citation type="journal article" date="2013" name="Nature">
        <title>Insights into bilaterian evolution from three spiralian genomes.</title>
        <authorList>
            <person name="Simakov O."/>
            <person name="Marletaz F."/>
            <person name="Cho S.J."/>
            <person name="Edsinger-Gonzales E."/>
            <person name="Havlak P."/>
            <person name="Hellsten U."/>
            <person name="Kuo D.H."/>
            <person name="Larsson T."/>
            <person name="Lv J."/>
            <person name="Arendt D."/>
            <person name="Savage R."/>
            <person name="Osoegawa K."/>
            <person name="de Jong P."/>
            <person name="Grimwood J."/>
            <person name="Chapman J.A."/>
            <person name="Shapiro H."/>
            <person name="Aerts A."/>
            <person name="Otillar R.P."/>
            <person name="Terry A.Y."/>
            <person name="Boore J.L."/>
            <person name="Grigoriev I.V."/>
            <person name="Lindberg D.R."/>
            <person name="Seaver E.C."/>
            <person name="Weisblat D.A."/>
            <person name="Putnam N.H."/>
            <person name="Rokhsar D.S."/>
        </authorList>
    </citation>
    <scope>NUCLEOTIDE SEQUENCE</scope>
    <source>
        <strain evidence="5 7">I ESC-2004</strain>
    </source>
</reference>
<feature type="short sequence motif" description="Histidine triad motif" evidence="2 3">
    <location>
        <begin position="157"/>
        <end position="161"/>
    </location>
</feature>
<evidence type="ECO:0000256" key="2">
    <source>
        <dbReference type="PIRSR" id="PIRSR601310-3"/>
    </source>
</evidence>
<evidence type="ECO:0000313" key="5">
    <source>
        <dbReference type="EMBL" id="ELU06925.1"/>
    </source>
</evidence>
<protein>
    <recommendedName>
        <fullName evidence="4">HIT domain-containing protein</fullName>
    </recommendedName>
</protein>
<feature type="active site" description="Tele-AMP-histidine intermediate" evidence="1">
    <location>
        <position position="159"/>
    </location>
</feature>
<name>R7UL11_CAPTE</name>
<dbReference type="FunFam" id="3.30.428.10:FF:000005">
    <property type="entry name" value="Histidine triad nucleotide-binding protein 1"/>
    <property type="match status" value="1"/>
</dbReference>
<sequence length="173" mass="19211">MAFSGLGRSFVRRTSLLNMAHAFKSQARVVKRSVLPELGSFRFCSQETIRAREAASSANIGSPTIFSKIIDRSIPAEILHEDDQCLAFRDIEPQSPVHFLVIPKKIIPGISYAEDCDQQLLGHLMLTAKKVAEAENLVKGYRVVINNGVEGSQSVYHLHIHVMGGRQMEWPPG</sequence>
<dbReference type="HOGENOM" id="CLU_056776_8_0_1"/>
<reference evidence="7" key="1">
    <citation type="submission" date="2012-12" db="EMBL/GenBank/DDBJ databases">
        <authorList>
            <person name="Hellsten U."/>
            <person name="Grimwood J."/>
            <person name="Chapman J.A."/>
            <person name="Shapiro H."/>
            <person name="Aerts A."/>
            <person name="Otillar R.P."/>
            <person name="Terry A.Y."/>
            <person name="Boore J.L."/>
            <person name="Simakov O."/>
            <person name="Marletaz F."/>
            <person name="Cho S.-J."/>
            <person name="Edsinger-Gonzales E."/>
            <person name="Havlak P."/>
            <person name="Kuo D.-H."/>
            <person name="Larsson T."/>
            <person name="Lv J."/>
            <person name="Arendt D."/>
            <person name="Savage R."/>
            <person name="Osoegawa K."/>
            <person name="de Jong P."/>
            <person name="Lindberg D.R."/>
            <person name="Seaver E.C."/>
            <person name="Weisblat D.A."/>
            <person name="Putnam N.H."/>
            <person name="Grigoriev I.V."/>
            <person name="Rokhsar D.S."/>
        </authorList>
    </citation>
    <scope>NUCLEOTIDE SEQUENCE</scope>
    <source>
        <strain evidence="7">I ESC-2004</strain>
    </source>
</reference>
<evidence type="ECO:0000313" key="7">
    <source>
        <dbReference type="Proteomes" id="UP000014760"/>
    </source>
</evidence>
<dbReference type="InterPro" id="IPR011146">
    <property type="entry name" value="HIT-like"/>
</dbReference>
<dbReference type="PROSITE" id="PS51084">
    <property type="entry name" value="HIT_2"/>
    <property type="match status" value="1"/>
</dbReference>
<evidence type="ECO:0000259" key="4">
    <source>
        <dbReference type="PROSITE" id="PS51084"/>
    </source>
</evidence>